<evidence type="ECO:0000313" key="5">
    <source>
        <dbReference type="Proteomes" id="UP000266262"/>
    </source>
</evidence>
<gene>
    <name evidence="2" type="ORF">BCB69_00190</name>
    <name evidence="3" type="ORF">DX915_02995</name>
</gene>
<feature type="signal peptide" evidence="1">
    <location>
        <begin position="1"/>
        <end position="21"/>
    </location>
</feature>
<organism evidence="2 4">
    <name type="scientific">Dialister pneumosintes</name>
    <dbReference type="NCBI Taxonomy" id="39950"/>
    <lineage>
        <taxon>Bacteria</taxon>
        <taxon>Bacillati</taxon>
        <taxon>Bacillota</taxon>
        <taxon>Negativicutes</taxon>
        <taxon>Veillonellales</taxon>
        <taxon>Veillonellaceae</taxon>
        <taxon>Dialister</taxon>
    </lineage>
</organism>
<evidence type="ECO:0000313" key="2">
    <source>
        <dbReference type="EMBL" id="AOH38549.1"/>
    </source>
</evidence>
<dbReference type="EMBL" id="CP017037">
    <property type="protein sequence ID" value="AOH38549.1"/>
    <property type="molecule type" value="Genomic_DNA"/>
</dbReference>
<dbReference type="STRING" id="39950.BCB69_00190"/>
<sequence>MKKIFLWLIILCFSVCEITQAAFYEDASRYILLEDNIVGYFYLDKATIKKETSTANDSFVISFDILSVLRENREIENTHFTVFYDNHISVAMYKVDYIETIDSHGEVQFTSWSSNVGSIRKAIPFKSHMYYIVDACYEYLTGNHFYKTHVLYQ</sequence>
<evidence type="ECO:0000313" key="4">
    <source>
        <dbReference type="Proteomes" id="UP000094757"/>
    </source>
</evidence>
<accession>A0A1B3WC47</accession>
<dbReference type="EMBL" id="QWKU01000001">
    <property type="protein sequence ID" value="RID94497.1"/>
    <property type="molecule type" value="Genomic_DNA"/>
</dbReference>
<evidence type="ECO:0000256" key="1">
    <source>
        <dbReference type="SAM" id="SignalP"/>
    </source>
</evidence>
<reference evidence="3 5" key="3">
    <citation type="submission" date="2018-08" db="EMBL/GenBank/DDBJ databases">
        <title>Draft genome sequence of Dialister pneumosintes KCOM 1685.</title>
        <authorList>
            <person name="Kook J.-K."/>
            <person name="Park S.-N."/>
            <person name="Lim Y.K."/>
        </authorList>
    </citation>
    <scope>NUCLEOTIDE SEQUENCE [LARGE SCALE GENOMIC DNA]</scope>
    <source>
        <strain evidence="3 5">KCOM 1685</strain>
    </source>
</reference>
<protein>
    <submittedName>
        <fullName evidence="2">Uncharacterized protein</fullName>
    </submittedName>
</protein>
<dbReference type="Proteomes" id="UP000094757">
    <property type="component" value="Chromosome"/>
</dbReference>
<keyword evidence="5" id="KW-1185">Reference proteome</keyword>
<dbReference type="AlphaFoldDB" id="A0A1B3WC47"/>
<name>A0A1B3WC47_9FIRM</name>
<feature type="chain" id="PRO_5044555797" evidence="1">
    <location>
        <begin position="22"/>
        <end position="153"/>
    </location>
</feature>
<reference evidence="4" key="1">
    <citation type="submission" date="2016-08" db="EMBL/GenBank/DDBJ databases">
        <authorList>
            <person name="Holder M.E."/>
            <person name="Ajami N.J."/>
            <person name="Petrosino J.F."/>
        </authorList>
    </citation>
    <scope>NUCLEOTIDE SEQUENCE [LARGE SCALE GENOMIC DNA]</scope>
    <source>
        <strain evidence="4">F0677</strain>
    </source>
</reference>
<dbReference type="KEGG" id="dpn:BCB69_00190"/>
<keyword evidence="1" id="KW-0732">Signal</keyword>
<dbReference type="Proteomes" id="UP000266262">
    <property type="component" value="Unassembled WGS sequence"/>
</dbReference>
<dbReference type="RefSeq" id="WP_022513743.1">
    <property type="nucleotide sequence ID" value="NZ_CP017037.1"/>
</dbReference>
<dbReference type="OrthoDB" id="9984235at2"/>
<evidence type="ECO:0000313" key="3">
    <source>
        <dbReference type="EMBL" id="RID94497.1"/>
    </source>
</evidence>
<proteinExistence type="predicted"/>
<reference evidence="2" key="2">
    <citation type="submission" date="2016-08" db="EMBL/GenBank/DDBJ databases">
        <authorList>
            <person name="Seilhamer J.J."/>
        </authorList>
    </citation>
    <scope>NUCLEOTIDE SEQUENCE [LARGE SCALE GENOMIC DNA]</scope>
    <source>
        <strain evidence="2">F0677</strain>
    </source>
</reference>